<feature type="signal peptide" evidence="1">
    <location>
        <begin position="1"/>
        <end position="25"/>
    </location>
</feature>
<dbReference type="SUPFAM" id="SSF52129">
    <property type="entry name" value="Caspase-like"/>
    <property type="match status" value="1"/>
</dbReference>
<keyword evidence="4" id="KW-1185">Reference proteome</keyword>
<dbReference type="PANTHER" id="PTHR22576">
    <property type="entry name" value="MUCOSA ASSOCIATED LYMPHOID TISSUE LYMPHOMA TRANSLOCATION PROTEIN 1/PARACASPASE"/>
    <property type="match status" value="1"/>
</dbReference>
<sequence length="515" mass="53995">MLATRIGLVAAMRLLVGAFALSSCAQTPAESPASNAEIGAGSPRTALVIGNGGYAGLPTLANPATDVRAVAAALSAAGYAVHGGGPQLDLTREAMSAAVDGFADVAARRGGVALVYFAGHGVQLSGDNYLMPTDARVLRAEDISQQAVALQDVLSALDETGILARIVVLDACRDNPFAIAAEGPGQRSRAVEGGASDVRSLSAGLSQLVAPPGSLVAFSTAPGAVALDGPPGGASPFASAFAEAMSRPGMRVEDVFIAVRNIVRARTGGAQTPWETSSLVAATSFGGAAAEAVSTAWDGRYEVREECGPAGDSPGFESTYWLDVIGGRAQRTQPDGREDTSYEIDREGKMRVRGWYVWDARKPIDLSGDMTRGQSRITGTRGPRQCALTMRYVSSESADRQGMPLGLPGAARRVSGAALEALARNATFVSASQSFGAYFAADGRGVMVRKAGETEISREAFTWRVGEDRLCHDVWRECAAIFSDGRTHYWINADNSLGWTFRVAHGDRLHNLRLK</sequence>
<gene>
    <name evidence="3" type="ORF">SAMN05444370_1379</name>
</gene>
<name>A0A1H4G4I2_9RHOB</name>
<dbReference type="PROSITE" id="PS51257">
    <property type="entry name" value="PROKAR_LIPOPROTEIN"/>
    <property type="match status" value="1"/>
</dbReference>
<evidence type="ECO:0000313" key="4">
    <source>
        <dbReference type="Proteomes" id="UP000198703"/>
    </source>
</evidence>
<evidence type="ECO:0000256" key="1">
    <source>
        <dbReference type="SAM" id="SignalP"/>
    </source>
</evidence>
<dbReference type="InterPro" id="IPR011600">
    <property type="entry name" value="Pept_C14_caspase"/>
</dbReference>
<dbReference type="AlphaFoldDB" id="A0A1H4G4I2"/>
<dbReference type="EMBL" id="FNQM01000037">
    <property type="protein sequence ID" value="SEB04464.1"/>
    <property type="molecule type" value="Genomic_DNA"/>
</dbReference>
<dbReference type="InterPro" id="IPR001309">
    <property type="entry name" value="Pept_C14_p20"/>
</dbReference>
<dbReference type="Pfam" id="PF00656">
    <property type="entry name" value="Peptidase_C14"/>
    <property type="match status" value="1"/>
</dbReference>
<proteinExistence type="predicted"/>
<dbReference type="PROSITE" id="PS50208">
    <property type="entry name" value="CASPASE_P20"/>
    <property type="match status" value="1"/>
</dbReference>
<dbReference type="OrthoDB" id="9816009at2"/>
<dbReference type="STRING" id="89524.SAMN05444370_1379"/>
<feature type="chain" id="PRO_5011656472" evidence="1">
    <location>
        <begin position="26"/>
        <end position="515"/>
    </location>
</feature>
<organism evidence="3 4">
    <name type="scientific">Rubrimonas cliftonensis</name>
    <dbReference type="NCBI Taxonomy" id="89524"/>
    <lineage>
        <taxon>Bacteria</taxon>
        <taxon>Pseudomonadati</taxon>
        <taxon>Pseudomonadota</taxon>
        <taxon>Alphaproteobacteria</taxon>
        <taxon>Rhodobacterales</taxon>
        <taxon>Paracoccaceae</taxon>
        <taxon>Rubrimonas</taxon>
    </lineage>
</organism>
<dbReference type="InterPro" id="IPR052039">
    <property type="entry name" value="Caspase-related_regulators"/>
</dbReference>
<evidence type="ECO:0000259" key="2">
    <source>
        <dbReference type="PROSITE" id="PS50208"/>
    </source>
</evidence>
<dbReference type="GO" id="GO:0006508">
    <property type="term" value="P:proteolysis"/>
    <property type="evidence" value="ECO:0007669"/>
    <property type="project" value="InterPro"/>
</dbReference>
<feature type="domain" description="Caspase family p20" evidence="2">
    <location>
        <begin position="42"/>
        <end position="176"/>
    </location>
</feature>
<protein>
    <submittedName>
        <fullName evidence="3">Caspase domain-containing protein</fullName>
    </submittedName>
</protein>
<dbReference type="GO" id="GO:0004197">
    <property type="term" value="F:cysteine-type endopeptidase activity"/>
    <property type="evidence" value="ECO:0007669"/>
    <property type="project" value="InterPro"/>
</dbReference>
<dbReference type="PANTHER" id="PTHR22576:SF37">
    <property type="entry name" value="MUCOSA-ASSOCIATED LYMPHOID TISSUE LYMPHOMA TRANSLOCATION PROTEIN 1"/>
    <property type="match status" value="1"/>
</dbReference>
<keyword evidence="1" id="KW-0732">Signal</keyword>
<dbReference type="Gene3D" id="3.40.50.1460">
    <property type="match status" value="1"/>
</dbReference>
<accession>A0A1H4G4I2</accession>
<dbReference type="RefSeq" id="WP_093256639.1">
    <property type="nucleotide sequence ID" value="NZ_FNQM01000037.1"/>
</dbReference>
<dbReference type="InterPro" id="IPR029030">
    <property type="entry name" value="Caspase-like_dom_sf"/>
</dbReference>
<dbReference type="Proteomes" id="UP000198703">
    <property type="component" value="Unassembled WGS sequence"/>
</dbReference>
<evidence type="ECO:0000313" key="3">
    <source>
        <dbReference type="EMBL" id="SEB04464.1"/>
    </source>
</evidence>
<reference evidence="3 4" key="1">
    <citation type="submission" date="2016-10" db="EMBL/GenBank/DDBJ databases">
        <authorList>
            <person name="de Groot N.N."/>
        </authorList>
    </citation>
    <scope>NUCLEOTIDE SEQUENCE [LARGE SCALE GENOMIC DNA]</scope>
    <source>
        <strain evidence="3 4">DSM 15345</strain>
    </source>
</reference>